<reference evidence="2" key="1">
    <citation type="journal article" date="2012" name="BMC Biol.">
        <title>Comprehensive microarray-based analysis for stage-specific larval camouflage pattern-associated genes in the swallowtail butterfly, Papilio xuthus.</title>
        <authorList>
            <person name="Futahashi R."/>
            <person name="Shirataki H."/>
            <person name="Narita T."/>
            <person name="Mita K."/>
            <person name="Fujiwara H."/>
        </authorList>
    </citation>
    <scope>NUCLEOTIDE SEQUENCE</scope>
    <source>
        <tissue evidence="2">Epidermis</tissue>
    </source>
</reference>
<proteinExistence type="evidence at transcript level"/>
<dbReference type="AlphaFoldDB" id="I4DSC7"/>
<feature type="region of interest" description="Disordered" evidence="1">
    <location>
        <begin position="22"/>
        <end position="48"/>
    </location>
</feature>
<dbReference type="EMBL" id="AK405601">
    <property type="protein sequence ID" value="BAM20817.1"/>
    <property type="molecule type" value="mRNA"/>
</dbReference>
<evidence type="ECO:0000313" key="2">
    <source>
        <dbReference type="EMBL" id="BAM20817.1"/>
    </source>
</evidence>
<protein>
    <submittedName>
        <fullName evidence="2">Uncharacterized protein</fullName>
    </submittedName>
</protein>
<evidence type="ECO:0000256" key="1">
    <source>
        <dbReference type="SAM" id="MobiDB-lite"/>
    </source>
</evidence>
<name>I4DSC7_PAPPL</name>
<accession>I4DSC7</accession>
<sequence>MRVHTGTLANFSTDTMVEPALISSHESVGSPPARPRPRRRQASSGSKSAFRQINLVLCPFPFHPFLKRKGWEGKVDLTVEETHRQWKYPLYVRLLLRQSSLDNASAIADVYGQRSLSI</sequence>
<organism evidence="2">
    <name type="scientific">Papilio polytes</name>
    <name type="common">Common mormon</name>
    <name type="synonym">Swallowtail butterfly</name>
    <dbReference type="NCBI Taxonomy" id="76194"/>
    <lineage>
        <taxon>Eukaryota</taxon>
        <taxon>Metazoa</taxon>
        <taxon>Ecdysozoa</taxon>
        <taxon>Arthropoda</taxon>
        <taxon>Hexapoda</taxon>
        <taxon>Insecta</taxon>
        <taxon>Pterygota</taxon>
        <taxon>Neoptera</taxon>
        <taxon>Endopterygota</taxon>
        <taxon>Lepidoptera</taxon>
        <taxon>Glossata</taxon>
        <taxon>Ditrysia</taxon>
        <taxon>Papilionoidea</taxon>
        <taxon>Papilionidae</taxon>
        <taxon>Papilioninae</taxon>
        <taxon>Papilio</taxon>
    </lineage>
</organism>